<reference evidence="2" key="2">
    <citation type="submission" date="2017-02" db="UniProtKB">
        <authorList>
            <consortium name="WormBaseParasite"/>
        </authorList>
    </citation>
    <scope>IDENTIFICATION</scope>
</reference>
<name>A0A0K0CVA9_ANGCA</name>
<accession>A0A0K0CVA9</accession>
<dbReference type="AlphaFoldDB" id="A0A0K0CVA9"/>
<reference evidence="1" key="1">
    <citation type="submission" date="2012-09" db="EMBL/GenBank/DDBJ databases">
        <authorList>
            <person name="Martin A.A."/>
        </authorList>
    </citation>
    <scope>NUCLEOTIDE SEQUENCE</scope>
</reference>
<sequence length="110" mass="12653">MSQYYDPNSNSPTRYYDPVLNTNLGYPNQVQRDQNYRYGFGNTGNAYDGYNGQNGYNTQYGYYDQNRYRNGQSYSQQNGYANPQSWCCGPTSTSCCYQTSSAMTQSYGRK</sequence>
<organism evidence="1 2">
    <name type="scientific">Angiostrongylus cantonensis</name>
    <name type="common">Rat lungworm</name>
    <dbReference type="NCBI Taxonomy" id="6313"/>
    <lineage>
        <taxon>Eukaryota</taxon>
        <taxon>Metazoa</taxon>
        <taxon>Ecdysozoa</taxon>
        <taxon>Nematoda</taxon>
        <taxon>Chromadorea</taxon>
        <taxon>Rhabditida</taxon>
        <taxon>Rhabditina</taxon>
        <taxon>Rhabditomorpha</taxon>
        <taxon>Strongyloidea</taxon>
        <taxon>Metastrongylidae</taxon>
        <taxon>Angiostrongylus</taxon>
    </lineage>
</organism>
<dbReference type="STRING" id="6313.A0A0K0CVA9"/>
<dbReference type="Proteomes" id="UP000035642">
    <property type="component" value="Unassembled WGS sequence"/>
</dbReference>
<keyword evidence="1" id="KW-1185">Reference proteome</keyword>
<protein>
    <submittedName>
        <fullName evidence="2">Prion protein</fullName>
    </submittedName>
</protein>
<evidence type="ECO:0000313" key="1">
    <source>
        <dbReference type="Proteomes" id="UP000035642"/>
    </source>
</evidence>
<evidence type="ECO:0000313" key="2">
    <source>
        <dbReference type="WBParaSite" id="ACAC_0000124501-mRNA-1"/>
    </source>
</evidence>
<proteinExistence type="predicted"/>
<dbReference type="WBParaSite" id="ACAC_0000124501-mRNA-1">
    <property type="protein sequence ID" value="ACAC_0000124501-mRNA-1"/>
    <property type="gene ID" value="ACAC_0000124501"/>
</dbReference>